<gene>
    <name evidence="6" type="ORF">IMSHALPRED_000344</name>
</gene>
<dbReference type="InterPro" id="IPR002893">
    <property type="entry name" value="Znf_MYND"/>
</dbReference>
<evidence type="ECO:0000259" key="5">
    <source>
        <dbReference type="PROSITE" id="PS01360"/>
    </source>
</evidence>
<protein>
    <recommendedName>
        <fullName evidence="5">MYND-type domain-containing protein</fullName>
    </recommendedName>
</protein>
<dbReference type="EMBL" id="CAJPDT010000010">
    <property type="protein sequence ID" value="CAF9912548.1"/>
    <property type="molecule type" value="Genomic_DNA"/>
</dbReference>
<dbReference type="Proteomes" id="UP000664534">
    <property type="component" value="Unassembled WGS sequence"/>
</dbReference>
<reference evidence="6" key="1">
    <citation type="submission" date="2021-03" db="EMBL/GenBank/DDBJ databases">
        <authorList>
            <person name="Tagirdzhanova G."/>
        </authorList>
    </citation>
    <scope>NUCLEOTIDE SEQUENCE</scope>
</reference>
<keyword evidence="1" id="KW-0479">Metal-binding</keyword>
<evidence type="ECO:0000256" key="3">
    <source>
        <dbReference type="ARBA" id="ARBA00022833"/>
    </source>
</evidence>
<dbReference type="OrthoDB" id="438641at2759"/>
<accession>A0A8H3IBR0</accession>
<dbReference type="Gene3D" id="2.170.270.10">
    <property type="entry name" value="SET domain"/>
    <property type="match status" value="1"/>
</dbReference>
<dbReference type="PANTHER" id="PTHR12197:SF273">
    <property type="entry name" value="MYND-TYPE ZINC FINGER PROTEIN SAMB"/>
    <property type="match status" value="1"/>
</dbReference>
<evidence type="ECO:0000256" key="1">
    <source>
        <dbReference type="ARBA" id="ARBA00022723"/>
    </source>
</evidence>
<sequence>MVDEKRHLLIEREILTVHIEESLYHCDPYIRRAVCHEKLGYPDLAAGDAYRALLLTDEVLDDSGEWHELAVEALESSVRKVEAVPVDGVKNGWNTNGATTREGYSGKTAHEGSNGGDGEDEQKLWYNVIAEDYARRSYELLARTLSECGDLKAAFDFTERGLRVFPSHDLLKKLQDWIRDQYRQKKHTTWDKLELNPWTELPENGSARREIYPWNKHETDRFSGDSMSFLNTEIRKAAPKCEVRAVELPALNTKALYQENKKPATITQLGVFATTDISPNEIVLLEPSVLTSSTRLFDPLCDACSSALPKVDLDHPLPTCPDCDDIVFCSKACLTRAQDLYHPAVCGLPDFDIVAKDPSPFAASNALYTLLIARTLAMAETQDVHPLDLPQVKYLWGDFTPRASPAVHTLPFSFENNIAQPLHLLSKLDRDPFTPEMFGRYDTWVINTLLAKFRGVANAKMNERSGMPEVAGVHWLWCLSNHSCAPNVRWAWEKGGMGLVARGPDDAVRWGEDKHVQGMWKGGIKKGDEVLTHYCDVELGVRQRREWAVGPLGGICVCERCVWEERRNELEAGKGDG</sequence>
<evidence type="ECO:0000256" key="4">
    <source>
        <dbReference type="SAM" id="MobiDB-lite"/>
    </source>
</evidence>
<keyword evidence="7" id="KW-1185">Reference proteome</keyword>
<name>A0A8H3IBR0_9LECA</name>
<dbReference type="SUPFAM" id="SSF82199">
    <property type="entry name" value="SET domain"/>
    <property type="match status" value="1"/>
</dbReference>
<dbReference type="InterPro" id="IPR050869">
    <property type="entry name" value="H3K4_H4K5_MeTrfase"/>
</dbReference>
<proteinExistence type="predicted"/>
<keyword evidence="2" id="KW-0863">Zinc-finger</keyword>
<dbReference type="AlphaFoldDB" id="A0A8H3IBR0"/>
<comment type="caution">
    <text evidence="6">The sequence shown here is derived from an EMBL/GenBank/DDBJ whole genome shotgun (WGS) entry which is preliminary data.</text>
</comment>
<evidence type="ECO:0000313" key="7">
    <source>
        <dbReference type="Proteomes" id="UP000664534"/>
    </source>
</evidence>
<dbReference type="PROSITE" id="PS01360">
    <property type="entry name" value="ZF_MYND_1"/>
    <property type="match status" value="1"/>
</dbReference>
<feature type="region of interest" description="Disordered" evidence="4">
    <location>
        <begin position="92"/>
        <end position="118"/>
    </location>
</feature>
<dbReference type="GO" id="GO:0008270">
    <property type="term" value="F:zinc ion binding"/>
    <property type="evidence" value="ECO:0007669"/>
    <property type="project" value="UniProtKB-KW"/>
</dbReference>
<dbReference type="PANTHER" id="PTHR12197">
    <property type="entry name" value="HISTONE-LYSINE N-METHYLTRANSFERASE SMYD"/>
    <property type="match status" value="1"/>
</dbReference>
<evidence type="ECO:0000256" key="2">
    <source>
        <dbReference type="ARBA" id="ARBA00022771"/>
    </source>
</evidence>
<organism evidence="6 7">
    <name type="scientific">Imshaugia aleurites</name>
    <dbReference type="NCBI Taxonomy" id="172621"/>
    <lineage>
        <taxon>Eukaryota</taxon>
        <taxon>Fungi</taxon>
        <taxon>Dikarya</taxon>
        <taxon>Ascomycota</taxon>
        <taxon>Pezizomycotina</taxon>
        <taxon>Lecanoromycetes</taxon>
        <taxon>OSLEUM clade</taxon>
        <taxon>Lecanoromycetidae</taxon>
        <taxon>Lecanorales</taxon>
        <taxon>Lecanorineae</taxon>
        <taxon>Parmeliaceae</taxon>
        <taxon>Imshaugia</taxon>
    </lineage>
</organism>
<feature type="domain" description="MYND-type" evidence="5">
    <location>
        <begin position="301"/>
        <end position="346"/>
    </location>
</feature>
<dbReference type="InterPro" id="IPR046341">
    <property type="entry name" value="SET_dom_sf"/>
</dbReference>
<dbReference type="GO" id="GO:0005634">
    <property type="term" value="C:nucleus"/>
    <property type="evidence" value="ECO:0007669"/>
    <property type="project" value="TreeGrafter"/>
</dbReference>
<keyword evidence="3" id="KW-0862">Zinc</keyword>
<evidence type="ECO:0000313" key="6">
    <source>
        <dbReference type="EMBL" id="CAF9912548.1"/>
    </source>
</evidence>